<reference evidence="2 3" key="1">
    <citation type="submission" date="2024-01" db="EMBL/GenBank/DDBJ databases">
        <title>Genome mining of biosynthetic gene clusters to explore secondary metabolites of Streptomyces sp.</title>
        <authorList>
            <person name="Baig A."/>
            <person name="Ajitkumar Shintre N."/>
            <person name="Kumar H."/>
            <person name="Anbarasu A."/>
            <person name="Ramaiah S."/>
        </authorList>
    </citation>
    <scope>NUCLEOTIDE SEQUENCE [LARGE SCALE GENOMIC DNA]</scope>
    <source>
        <strain evidence="2 3">A57</strain>
    </source>
</reference>
<protein>
    <submittedName>
        <fullName evidence="2">Uncharacterized protein</fullName>
    </submittedName>
</protein>
<gene>
    <name evidence="2" type="ORF">VSS16_05230</name>
</gene>
<sequence length="88" mass="10242">MTENPPQHRRPGEWPVPPVDLDANQTDHDQLYVQQAQERALHEMVLGSIRHDLLKQPSDSTIRAAARRWKNAITQLADELINTRRNER</sequence>
<organism evidence="2 3">
    <name type="scientific">Streptomyces broussonetiae</name>
    <dbReference type="NCBI Taxonomy" id="2686304"/>
    <lineage>
        <taxon>Bacteria</taxon>
        <taxon>Bacillati</taxon>
        <taxon>Actinomycetota</taxon>
        <taxon>Actinomycetes</taxon>
        <taxon>Kitasatosporales</taxon>
        <taxon>Streptomycetaceae</taxon>
        <taxon>Streptomyces</taxon>
    </lineage>
</organism>
<keyword evidence="3" id="KW-1185">Reference proteome</keyword>
<dbReference type="EMBL" id="JAYMRP010000003">
    <property type="protein sequence ID" value="MFB8772137.1"/>
    <property type="molecule type" value="Genomic_DNA"/>
</dbReference>
<feature type="region of interest" description="Disordered" evidence="1">
    <location>
        <begin position="1"/>
        <end position="22"/>
    </location>
</feature>
<dbReference type="RefSeq" id="WP_376731118.1">
    <property type="nucleotide sequence ID" value="NZ_JAYMRP010000003.1"/>
</dbReference>
<proteinExistence type="predicted"/>
<evidence type="ECO:0000256" key="1">
    <source>
        <dbReference type="SAM" id="MobiDB-lite"/>
    </source>
</evidence>
<accession>A0ABV5E5L6</accession>
<name>A0ABV5E5L6_9ACTN</name>
<evidence type="ECO:0000313" key="2">
    <source>
        <dbReference type="EMBL" id="MFB8772137.1"/>
    </source>
</evidence>
<comment type="caution">
    <text evidence="2">The sequence shown here is derived from an EMBL/GenBank/DDBJ whole genome shotgun (WGS) entry which is preliminary data.</text>
</comment>
<dbReference type="Proteomes" id="UP001585080">
    <property type="component" value="Unassembled WGS sequence"/>
</dbReference>
<evidence type="ECO:0000313" key="3">
    <source>
        <dbReference type="Proteomes" id="UP001585080"/>
    </source>
</evidence>